<keyword evidence="13" id="KW-1185">Reference proteome</keyword>
<keyword evidence="7" id="KW-0460">Magnesium</keyword>
<comment type="catalytic activity">
    <reaction evidence="7">
        <text>UDP-N-acetyl-alpha-D-muramoyl-L-alanyl-D-glutamate + meso-2,6-diaminopimelate + ATP = UDP-N-acetyl-alpha-D-muramoyl-L-alanyl-gamma-D-glutamyl-meso-2,6-diaminopimelate + ADP + phosphate + H(+)</text>
        <dbReference type="Rhea" id="RHEA:23676"/>
        <dbReference type="ChEBI" id="CHEBI:15378"/>
        <dbReference type="ChEBI" id="CHEBI:30616"/>
        <dbReference type="ChEBI" id="CHEBI:43474"/>
        <dbReference type="ChEBI" id="CHEBI:57791"/>
        <dbReference type="ChEBI" id="CHEBI:83900"/>
        <dbReference type="ChEBI" id="CHEBI:83905"/>
        <dbReference type="ChEBI" id="CHEBI:456216"/>
        <dbReference type="EC" id="6.3.2.13"/>
    </reaction>
</comment>
<dbReference type="NCBIfam" id="TIGR01085">
    <property type="entry name" value="murE"/>
    <property type="match status" value="1"/>
</dbReference>
<evidence type="ECO:0000259" key="10">
    <source>
        <dbReference type="Pfam" id="PF02875"/>
    </source>
</evidence>
<sequence length="531" mass="56916">MMPLSQRITLQNLLPGINLGSAAPINISGVKLDSRAIEPGDVFIALVGAKIDGRQFIAKAIEQGAVGILVEADKQWQGTNWIGKVPVIAIDGLANQVSQIAGNFYAHPSLRCRLIGVTGTNGKTTCALLIAQLAALLATHKAETAGVVGTLGFGVLDANSLAPLDQQISAIQSTGLTTPDPVTLQKILADLVEQKAKTIAIEVSSHSLVLGRVAALQFDTAIFTNLTQDHLDFHGDLASYGKAKAQLLKHANLKYAIVNADDAWAKNLLEQMPENVSAVSFSINNNDADVYLSNLTLTASGASAQLHSPWGVAELIAPFIGKFNLSNLLAVIAAMCVGDADLKSVMNLIPQLQAAPGRMQSVVLDDSQQDIQVIVDYAHTPDALENTLQAIREHTQSRVWSVFGCGGDRDKTKRPLMGRVAEMHSDYVIITNDNPRNEEPSAIAADIIRGLHNPNGCLVIADRAQAIDFAIQQAKSGDLILIAGKGHEDYQIFAEQTIAFSDTKQARLALQRRIAKRDLENFNEQDQQGSL</sequence>
<dbReference type="Pfam" id="PF01225">
    <property type="entry name" value="Mur_ligase"/>
    <property type="match status" value="1"/>
</dbReference>
<accession>A0ABQ3AS09</accession>
<dbReference type="InterPro" id="IPR013221">
    <property type="entry name" value="Mur_ligase_cen"/>
</dbReference>
<dbReference type="InterPro" id="IPR004101">
    <property type="entry name" value="Mur_ligase_C"/>
</dbReference>
<comment type="caution">
    <text evidence="12">The sequence shown here is derived from an EMBL/GenBank/DDBJ whole genome shotgun (WGS) entry which is preliminary data.</text>
</comment>
<proteinExistence type="inferred from homology"/>
<reference evidence="13" key="1">
    <citation type="journal article" date="2019" name="Int. J. Syst. Evol. Microbiol.">
        <title>The Global Catalogue of Microorganisms (GCM) 10K type strain sequencing project: providing services to taxonomists for standard genome sequencing and annotation.</title>
        <authorList>
            <consortium name="The Broad Institute Genomics Platform"/>
            <consortium name="The Broad Institute Genome Sequencing Center for Infectious Disease"/>
            <person name="Wu L."/>
            <person name="Ma J."/>
        </authorList>
    </citation>
    <scope>NUCLEOTIDE SEQUENCE [LARGE SCALE GENOMIC DNA]</scope>
    <source>
        <strain evidence="13">KCTC 32239</strain>
    </source>
</reference>
<evidence type="ECO:0000256" key="4">
    <source>
        <dbReference type="ARBA" id="ARBA00022984"/>
    </source>
</evidence>
<evidence type="ECO:0000256" key="2">
    <source>
        <dbReference type="ARBA" id="ARBA00022618"/>
    </source>
</evidence>
<keyword evidence="4 7" id="KW-0573">Peptidoglycan synthesis</keyword>
<dbReference type="PANTHER" id="PTHR23135">
    <property type="entry name" value="MUR LIGASE FAMILY MEMBER"/>
    <property type="match status" value="1"/>
</dbReference>
<feature type="domain" description="Mur ligase C-terminal" evidence="10">
    <location>
        <begin position="357"/>
        <end position="486"/>
    </location>
</feature>
<comment type="pathway">
    <text evidence="7 8">Cell wall biogenesis; peptidoglycan biosynthesis.</text>
</comment>
<feature type="binding site" evidence="7">
    <location>
        <begin position="119"/>
        <end position="125"/>
    </location>
    <ligand>
        <name>ATP</name>
        <dbReference type="ChEBI" id="CHEBI:30616"/>
    </ligand>
</feature>
<feature type="domain" description="Mur ligase N-terminal catalytic" evidence="9">
    <location>
        <begin position="27"/>
        <end position="82"/>
    </location>
</feature>
<keyword evidence="7" id="KW-0547">Nucleotide-binding</keyword>
<feature type="binding site" evidence="7">
    <location>
        <position position="409"/>
    </location>
    <ligand>
        <name>meso-2,6-diaminopimelate</name>
        <dbReference type="ChEBI" id="CHEBI:57791"/>
    </ligand>
</feature>
<keyword evidence="2 7" id="KW-0132">Cell division</keyword>
<dbReference type="Pfam" id="PF08245">
    <property type="entry name" value="Mur_ligase_M"/>
    <property type="match status" value="1"/>
</dbReference>
<feature type="domain" description="Mur ligase central" evidence="11">
    <location>
        <begin position="117"/>
        <end position="334"/>
    </location>
</feature>
<dbReference type="InterPro" id="IPR035911">
    <property type="entry name" value="MurE/MurF_N"/>
</dbReference>
<comment type="subcellular location">
    <subcellularLocation>
        <location evidence="7 8">Cytoplasm</location>
    </subcellularLocation>
</comment>
<feature type="modified residue" description="N6-carboxylysine" evidence="7">
    <location>
        <position position="244"/>
    </location>
</feature>
<feature type="binding site" evidence="7">
    <location>
        <position position="32"/>
    </location>
    <ligand>
        <name>UDP-N-acetyl-alpha-D-muramoyl-L-alanyl-D-glutamate</name>
        <dbReference type="ChEBI" id="CHEBI:83900"/>
    </ligand>
</feature>
<keyword evidence="5 7" id="KW-0131">Cell cycle</keyword>
<dbReference type="Gene3D" id="3.40.1390.10">
    <property type="entry name" value="MurE/MurF, N-terminal domain"/>
    <property type="match status" value="1"/>
</dbReference>
<feature type="binding site" evidence="7">
    <location>
        <position position="212"/>
    </location>
    <ligand>
        <name>UDP-N-acetyl-alpha-D-muramoyl-L-alanyl-D-glutamate</name>
        <dbReference type="ChEBI" id="CHEBI:83900"/>
    </ligand>
</feature>
<comment type="function">
    <text evidence="7">Catalyzes the addition of meso-diaminopimelic acid to the nucleotide precursor UDP-N-acetylmuramoyl-L-alanyl-D-glutamate (UMAG) in the biosynthesis of bacterial cell-wall peptidoglycan.</text>
</comment>
<organism evidence="12 13">
    <name type="scientific">Cellvibrio zantedeschiae</name>
    <dbReference type="NCBI Taxonomy" id="1237077"/>
    <lineage>
        <taxon>Bacteria</taxon>
        <taxon>Pseudomonadati</taxon>
        <taxon>Pseudomonadota</taxon>
        <taxon>Gammaproteobacteria</taxon>
        <taxon>Cellvibrionales</taxon>
        <taxon>Cellvibrionaceae</taxon>
        <taxon>Cellvibrio</taxon>
    </lineage>
</organism>
<dbReference type="NCBIfam" id="NF001126">
    <property type="entry name" value="PRK00139.1-4"/>
    <property type="match status" value="1"/>
</dbReference>
<evidence type="ECO:0000259" key="9">
    <source>
        <dbReference type="Pfam" id="PF01225"/>
    </source>
</evidence>
<evidence type="ECO:0000259" key="11">
    <source>
        <dbReference type="Pfam" id="PF08245"/>
    </source>
</evidence>
<dbReference type="SUPFAM" id="SSF53623">
    <property type="entry name" value="MurD-like peptide ligases, catalytic domain"/>
    <property type="match status" value="1"/>
</dbReference>
<dbReference type="Gene3D" id="3.90.190.20">
    <property type="entry name" value="Mur ligase, C-terminal domain"/>
    <property type="match status" value="1"/>
</dbReference>
<dbReference type="GO" id="GO:0016874">
    <property type="term" value="F:ligase activity"/>
    <property type="evidence" value="ECO:0007669"/>
    <property type="project" value="UniProtKB-KW"/>
</dbReference>
<feature type="short sequence motif" description="Meso-diaminopimelate recognition motif" evidence="7">
    <location>
        <begin position="433"/>
        <end position="436"/>
    </location>
</feature>
<keyword evidence="3 7" id="KW-0133">Cell shape</keyword>
<dbReference type="RefSeq" id="WP_189415385.1">
    <property type="nucleotide sequence ID" value="NZ_BMYZ01000001.1"/>
</dbReference>
<dbReference type="InterPro" id="IPR036565">
    <property type="entry name" value="Mur-like_cat_sf"/>
</dbReference>
<dbReference type="EMBL" id="BMYZ01000001">
    <property type="protein sequence ID" value="GGY62737.1"/>
    <property type="molecule type" value="Genomic_DNA"/>
</dbReference>
<evidence type="ECO:0000256" key="3">
    <source>
        <dbReference type="ARBA" id="ARBA00022960"/>
    </source>
</evidence>
<dbReference type="InterPro" id="IPR005761">
    <property type="entry name" value="UDP-N-AcMur-Glu-dNH2Pim_ligase"/>
</dbReference>
<comment type="caution">
    <text evidence="7">Lacks conserved residue(s) required for the propagation of feature annotation.</text>
</comment>
<evidence type="ECO:0000256" key="8">
    <source>
        <dbReference type="RuleBase" id="RU004135"/>
    </source>
</evidence>
<keyword evidence="7" id="KW-0067">ATP-binding</keyword>
<dbReference type="Gene3D" id="3.40.1190.10">
    <property type="entry name" value="Mur-like, catalytic domain"/>
    <property type="match status" value="1"/>
</dbReference>
<keyword evidence="6 7" id="KW-0961">Cell wall biogenesis/degradation</keyword>
<gene>
    <name evidence="7 12" type="primary">murE</name>
    <name evidence="12" type="ORF">GCM10011613_02820</name>
</gene>
<feature type="binding site" evidence="7">
    <location>
        <position position="204"/>
    </location>
    <ligand>
        <name>UDP-N-acetyl-alpha-D-muramoyl-L-alanyl-D-glutamate</name>
        <dbReference type="ChEBI" id="CHEBI:83900"/>
    </ligand>
</feature>
<dbReference type="NCBIfam" id="NF001124">
    <property type="entry name" value="PRK00139.1-2"/>
    <property type="match status" value="1"/>
</dbReference>
<dbReference type="PANTHER" id="PTHR23135:SF4">
    <property type="entry name" value="UDP-N-ACETYLMURAMOYL-L-ALANYL-D-GLUTAMATE--2,6-DIAMINOPIMELATE LIGASE MURE HOMOLOG, CHLOROPLASTIC"/>
    <property type="match status" value="1"/>
</dbReference>
<feature type="binding site" evidence="7">
    <location>
        <position position="484"/>
    </location>
    <ligand>
        <name>meso-2,6-diaminopimelate</name>
        <dbReference type="ChEBI" id="CHEBI:57791"/>
    </ligand>
</feature>
<keyword evidence="7" id="KW-0963">Cytoplasm</keyword>
<feature type="binding site" evidence="7">
    <location>
        <position position="34"/>
    </location>
    <ligand>
        <name>UDP-N-acetyl-alpha-D-muramoyl-L-alanyl-D-glutamate</name>
        <dbReference type="ChEBI" id="CHEBI:83900"/>
    </ligand>
</feature>
<evidence type="ECO:0000256" key="5">
    <source>
        <dbReference type="ARBA" id="ARBA00023306"/>
    </source>
</evidence>
<keyword evidence="7 12" id="KW-0436">Ligase</keyword>
<dbReference type="EC" id="6.3.2.13" evidence="7"/>
<feature type="binding site" evidence="7">
    <location>
        <position position="488"/>
    </location>
    <ligand>
        <name>meso-2,6-diaminopimelate</name>
        <dbReference type="ChEBI" id="CHEBI:57791"/>
    </ligand>
</feature>
<evidence type="ECO:0000256" key="6">
    <source>
        <dbReference type="ARBA" id="ARBA00023316"/>
    </source>
</evidence>
<name>A0ABQ3AS09_9GAMM</name>
<comment type="cofactor">
    <cofactor evidence="7">
        <name>Mg(2+)</name>
        <dbReference type="ChEBI" id="CHEBI:18420"/>
    </cofactor>
</comment>
<evidence type="ECO:0000256" key="1">
    <source>
        <dbReference type="ARBA" id="ARBA00005898"/>
    </source>
</evidence>
<evidence type="ECO:0000256" key="7">
    <source>
        <dbReference type="HAMAP-Rule" id="MF_00208"/>
    </source>
</evidence>
<feature type="binding site" evidence="7">
    <location>
        <begin position="433"/>
        <end position="436"/>
    </location>
    <ligand>
        <name>meso-2,6-diaminopimelate</name>
        <dbReference type="ChEBI" id="CHEBI:57791"/>
    </ligand>
</feature>
<protein>
    <recommendedName>
        <fullName evidence="7">UDP-N-acetylmuramoyl-L-alanyl-D-glutamate--2,6-diaminopimelate ligase</fullName>
        <ecNumber evidence="7">6.3.2.13</ecNumber>
    </recommendedName>
    <alternativeName>
        <fullName evidence="7">Meso-A2pm-adding enzyme</fullName>
    </alternativeName>
    <alternativeName>
        <fullName evidence="7">Meso-diaminopimelate-adding enzyme</fullName>
    </alternativeName>
    <alternativeName>
        <fullName evidence="7">UDP-MurNAc-L-Ala-D-Glu:meso-diaminopimelate ligase</fullName>
    </alternativeName>
    <alternativeName>
        <fullName evidence="7">UDP-MurNAc-tripeptide synthetase</fullName>
    </alternativeName>
    <alternativeName>
        <fullName evidence="7">UDP-N-acetylmuramyl-tripeptide synthetase</fullName>
    </alternativeName>
</protein>
<dbReference type="InterPro" id="IPR036615">
    <property type="entry name" value="Mur_ligase_C_dom_sf"/>
</dbReference>
<evidence type="ECO:0000313" key="13">
    <source>
        <dbReference type="Proteomes" id="UP000619761"/>
    </source>
</evidence>
<dbReference type="Pfam" id="PF02875">
    <property type="entry name" value="Mur_ligase_C"/>
    <property type="match status" value="1"/>
</dbReference>
<dbReference type="InterPro" id="IPR000713">
    <property type="entry name" value="Mur_ligase_N"/>
</dbReference>
<dbReference type="SUPFAM" id="SSF53244">
    <property type="entry name" value="MurD-like peptide ligases, peptide-binding domain"/>
    <property type="match status" value="1"/>
</dbReference>
<dbReference type="Proteomes" id="UP000619761">
    <property type="component" value="Unassembled WGS sequence"/>
</dbReference>
<dbReference type="SUPFAM" id="SSF63418">
    <property type="entry name" value="MurE/MurF N-terminal domain"/>
    <property type="match status" value="1"/>
</dbReference>
<comment type="similarity">
    <text evidence="1 7">Belongs to the MurCDEF family. MurE subfamily.</text>
</comment>
<comment type="PTM">
    <text evidence="7">Carboxylation is probably crucial for Mg(2+) binding and, consequently, for the gamma-phosphate positioning of ATP.</text>
</comment>
<feature type="binding site" evidence="7">
    <location>
        <begin position="177"/>
        <end position="178"/>
    </location>
    <ligand>
        <name>UDP-N-acetyl-alpha-D-muramoyl-L-alanyl-D-glutamate</name>
        <dbReference type="ChEBI" id="CHEBI:83900"/>
    </ligand>
</feature>
<dbReference type="HAMAP" id="MF_00208">
    <property type="entry name" value="MurE"/>
    <property type="match status" value="1"/>
</dbReference>
<evidence type="ECO:0000313" key="12">
    <source>
        <dbReference type="EMBL" id="GGY62737.1"/>
    </source>
</evidence>